<comment type="caution">
    <text evidence="1">The sequence shown here is derived from an EMBL/GenBank/DDBJ whole genome shotgun (WGS) entry which is preliminary data.</text>
</comment>
<evidence type="ECO:0000313" key="2">
    <source>
        <dbReference type="Proteomes" id="UP001159363"/>
    </source>
</evidence>
<protein>
    <submittedName>
        <fullName evidence="1">Uncharacterized protein</fullName>
    </submittedName>
</protein>
<name>A0ABQ9HTF0_9NEOP</name>
<proteinExistence type="predicted"/>
<keyword evidence="2" id="KW-1185">Reference proteome</keyword>
<organism evidence="1 2">
    <name type="scientific">Dryococelus australis</name>
    <dbReference type="NCBI Taxonomy" id="614101"/>
    <lineage>
        <taxon>Eukaryota</taxon>
        <taxon>Metazoa</taxon>
        <taxon>Ecdysozoa</taxon>
        <taxon>Arthropoda</taxon>
        <taxon>Hexapoda</taxon>
        <taxon>Insecta</taxon>
        <taxon>Pterygota</taxon>
        <taxon>Neoptera</taxon>
        <taxon>Polyneoptera</taxon>
        <taxon>Phasmatodea</taxon>
        <taxon>Verophasmatodea</taxon>
        <taxon>Anareolatae</taxon>
        <taxon>Phasmatidae</taxon>
        <taxon>Eurycanthinae</taxon>
        <taxon>Dryococelus</taxon>
    </lineage>
</organism>
<dbReference type="EMBL" id="JARBHB010000004">
    <property type="protein sequence ID" value="KAJ8887658.1"/>
    <property type="molecule type" value="Genomic_DNA"/>
</dbReference>
<sequence>MQEREIWEYFEKTLLPSPTSATFPTYEHVRETPDCSGRRPARSYIPPKKCQKRMKSSLSSFRREKAKVTYNKGTGKGKLSTNITITLNVQLVLETCIYEIYYLQEQPDMTYDCLVCLQASARP</sequence>
<evidence type="ECO:0000313" key="1">
    <source>
        <dbReference type="EMBL" id="KAJ8887658.1"/>
    </source>
</evidence>
<gene>
    <name evidence="1" type="ORF">PR048_013876</name>
</gene>
<accession>A0ABQ9HTF0</accession>
<reference evidence="1 2" key="1">
    <citation type="submission" date="2023-02" db="EMBL/GenBank/DDBJ databases">
        <title>LHISI_Scaffold_Assembly.</title>
        <authorList>
            <person name="Stuart O.P."/>
            <person name="Cleave R."/>
            <person name="Magrath M.J.L."/>
            <person name="Mikheyev A.S."/>
        </authorList>
    </citation>
    <scope>NUCLEOTIDE SEQUENCE [LARGE SCALE GENOMIC DNA]</scope>
    <source>
        <strain evidence="1">Daus_M_001</strain>
        <tissue evidence="1">Leg muscle</tissue>
    </source>
</reference>
<dbReference type="Proteomes" id="UP001159363">
    <property type="component" value="Chromosome X"/>
</dbReference>